<gene>
    <name evidence="1" type="ORF">LCL61_18750</name>
</gene>
<dbReference type="EMBL" id="CP150484">
    <property type="protein sequence ID" value="WYW17591.1"/>
    <property type="molecule type" value="Genomic_DNA"/>
</dbReference>
<name>A0ACD5BE07_9PSEU</name>
<sequence>MKKWTTRVTTGLVAAGMVITAQTAPAMADEQADTTTVAESEIDDSTAGVTLTEEATEGGDVTAACGGWRGAVAGFGKWAVNKSDCAWITLDSKKNPQHRRYRWQVQAGSNTKICVHAQGHYYNRTKKKMVATWTTAGCGTSGTVLVRWSGIPKKGGGYYGHAGYPKVRAKVQLGHVAAGYRWR</sequence>
<evidence type="ECO:0000313" key="2">
    <source>
        <dbReference type="Proteomes" id="UP001456344"/>
    </source>
</evidence>
<keyword evidence="2" id="KW-1185">Reference proteome</keyword>
<protein>
    <submittedName>
        <fullName evidence="1">Uncharacterized protein</fullName>
    </submittedName>
</protein>
<accession>A0ACD5BE07</accession>
<proteinExistence type="predicted"/>
<organism evidence="1 2">
    <name type="scientific">Amycolatopsis coloradensis</name>
    <dbReference type="NCBI Taxonomy" id="76021"/>
    <lineage>
        <taxon>Bacteria</taxon>
        <taxon>Bacillati</taxon>
        <taxon>Actinomycetota</taxon>
        <taxon>Actinomycetes</taxon>
        <taxon>Pseudonocardiales</taxon>
        <taxon>Pseudonocardiaceae</taxon>
        <taxon>Amycolatopsis</taxon>
    </lineage>
</organism>
<dbReference type="Proteomes" id="UP001456344">
    <property type="component" value="Chromosome"/>
</dbReference>
<evidence type="ECO:0000313" key="1">
    <source>
        <dbReference type="EMBL" id="WYW17591.1"/>
    </source>
</evidence>
<reference evidence="1" key="1">
    <citation type="submission" date="2023-10" db="EMBL/GenBank/DDBJ databases">
        <title>Whole genome sequencing of actinobacterial strain Amycolatopsis sp. (BCA-696) identifies the underlying plant growth-promoting genes.</title>
        <authorList>
            <person name="Gandham P."/>
            <person name="Vadla N."/>
            <person name="Saji A."/>
            <person name="Srinivas V."/>
            <person name="Ruperao P."/>
            <person name="Selvanayagam S."/>
            <person name="Saxena R.K."/>
            <person name="Rathore A."/>
            <person name="Gopalakrishnan S."/>
            <person name="Thakur V."/>
        </authorList>
    </citation>
    <scope>NUCLEOTIDE SEQUENCE</scope>
    <source>
        <strain evidence="1">BCA-696</strain>
    </source>
</reference>